<reference evidence="9" key="1">
    <citation type="journal article" date="2019" name="Plant Biotechnol. J.">
        <title>Genome sequencing of the Australian wild diploid species Gossypium australe highlights disease resistance and delayed gland morphogenesis.</title>
        <authorList>
            <person name="Cai Y."/>
            <person name="Cai X."/>
            <person name="Wang Q."/>
            <person name="Wang P."/>
            <person name="Zhang Y."/>
            <person name="Cai C."/>
            <person name="Xu Y."/>
            <person name="Wang K."/>
            <person name="Zhou Z."/>
            <person name="Wang C."/>
            <person name="Geng S."/>
            <person name="Li B."/>
            <person name="Dong Q."/>
            <person name="Hou Y."/>
            <person name="Wang H."/>
            <person name="Ai P."/>
            <person name="Liu Z."/>
            <person name="Yi F."/>
            <person name="Sun M."/>
            <person name="An G."/>
            <person name="Cheng J."/>
            <person name="Zhang Y."/>
            <person name="Shi Q."/>
            <person name="Xie Y."/>
            <person name="Shi X."/>
            <person name="Chang Y."/>
            <person name="Huang F."/>
            <person name="Chen Y."/>
            <person name="Hong S."/>
            <person name="Mi L."/>
            <person name="Sun Q."/>
            <person name="Zhang L."/>
            <person name="Zhou B."/>
            <person name="Peng R."/>
            <person name="Zhang X."/>
            <person name="Liu F."/>
        </authorList>
    </citation>
    <scope>NUCLEOTIDE SEQUENCE [LARGE SCALE GENOMIC DNA]</scope>
    <source>
        <strain evidence="9">cv. PA1801</strain>
    </source>
</reference>
<dbReference type="GO" id="GO:0004519">
    <property type="term" value="F:endonuclease activity"/>
    <property type="evidence" value="ECO:0007669"/>
    <property type="project" value="UniProtKB-KW"/>
</dbReference>
<dbReference type="CDD" id="cd09274">
    <property type="entry name" value="RNase_HI_RT_Ty3"/>
    <property type="match status" value="1"/>
</dbReference>
<gene>
    <name evidence="8" type="ORF">EPI10_016138</name>
</gene>
<keyword evidence="3" id="KW-0540">Nuclease</keyword>
<feature type="domain" description="Reverse transcriptase RNase H-like" evidence="7">
    <location>
        <begin position="21"/>
        <end position="124"/>
    </location>
</feature>
<evidence type="ECO:0000256" key="6">
    <source>
        <dbReference type="ARBA" id="ARBA00022918"/>
    </source>
</evidence>
<keyword evidence="6 8" id="KW-0695">RNA-directed DNA polymerase</keyword>
<keyword evidence="1" id="KW-0808">Transferase</keyword>
<evidence type="ECO:0000256" key="4">
    <source>
        <dbReference type="ARBA" id="ARBA00022759"/>
    </source>
</evidence>
<evidence type="ECO:0000256" key="5">
    <source>
        <dbReference type="ARBA" id="ARBA00022801"/>
    </source>
</evidence>
<sequence>MQAFEELKKRLVTAPIINVLDWTLPFKIMCHASDFAIGVVLGQRKAKVFYSIYYASRTLTGLHINYTTTKKELLAVVFSFDKLRAYLVGTKLTVYTDHSAIKHLVTKKNAKPRLIRWILLLQEYDLEIKERKGTNSKVADNILHLEARNEDGQIIRRCILDDESRKWNSLIYEELISWGHFHHLGVIFTYWSLLTTFQVV</sequence>
<proteinExistence type="predicted"/>
<protein>
    <submittedName>
        <fullName evidence="8">Reverse transcriptase-like protein</fullName>
    </submittedName>
</protein>
<dbReference type="PANTHER" id="PTHR34072">
    <property type="entry name" value="ENZYMATIC POLYPROTEIN-RELATED"/>
    <property type="match status" value="1"/>
</dbReference>
<dbReference type="PANTHER" id="PTHR34072:SF57">
    <property type="entry name" value="RNA-DIRECTED DNA POLYMERASE"/>
    <property type="match status" value="1"/>
</dbReference>
<evidence type="ECO:0000256" key="2">
    <source>
        <dbReference type="ARBA" id="ARBA00022695"/>
    </source>
</evidence>
<keyword evidence="4" id="KW-0255">Endonuclease</keyword>
<keyword evidence="5" id="KW-0378">Hydrolase</keyword>
<organism evidence="8 9">
    <name type="scientific">Gossypium australe</name>
    <dbReference type="NCBI Taxonomy" id="47621"/>
    <lineage>
        <taxon>Eukaryota</taxon>
        <taxon>Viridiplantae</taxon>
        <taxon>Streptophyta</taxon>
        <taxon>Embryophyta</taxon>
        <taxon>Tracheophyta</taxon>
        <taxon>Spermatophyta</taxon>
        <taxon>Magnoliopsida</taxon>
        <taxon>eudicotyledons</taxon>
        <taxon>Gunneridae</taxon>
        <taxon>Pentapetalae</taxon>
        <taxon>rosids</taxon>
        <taxon>malvids</taxon>
        <taxon>Malvales</taxon>
        <taxon>Malvaceae</taxon>
        <taxon>Malvoideae</taxon>
        <taxon>Gossypium</taxon>
    </lineage>
</organism>
<name>A0A5B6VMX2_9ROSI</name>
<dbReference type="SUPFAM" id="SSF56672">
    <property type="entry name" value="DNA/RNA polymerases"/>
    <property type="match status" value="1"/>
</dbReference>
<evidence type="ECO:0000259" key="7">
    <source>
        <dbReference type="Pfam" id="PF17917"/>
    </source>
</evidence>
<dbReference type="Pfam" id="PF17917">
    <property type="entry name" value="RT_RNaseH"/>
    <property type="match status" value="1"/>
</dbReference>
<keyword evidence="2" id="KW-0548">Nucleotidyltransferase</keyword>
<dbReference type="AlphaFoldDB" id="A0A5B6VMX2"/>
<dbReference type="EMBL" id="SMMG02000006">
    <property type="protein sequence ID" value="KAA3470428.1"/>
    <property type="molecule type" value="Genomic_DNA"/>
</dbReference>
<dbReference type="GO" id="GO:0016787">
    <property type="term" value="F:hydrolase activity"/>
    <property type="evidence" value="ECO:0007669"/>
    <property type="project" value="UniProtKB-KW"/>
</dbReference>
<dbReference type="Proteomes" id="UP000325315">
    <property type="component" value="Unassembled WGS sequence"/>
</dbReference>
<comment type="caution">
    <text evidence="8">The sequence shown here is derived from an EMBL/GenBank/DDBJ whole genome shotgun (WGS) entry which is preliminary data.</text>
</comment>
<dbReference type="GO" id="GO:0003964">
    <property type="term" value="F:RNA-directed DNA polymerase activity"/>
    <property type="evidence" value="ECO:0007669"/>
    <property type="project" value="UniProtKB-KW"/>
</dbReference>
<dbReference type="InterPro" id="IPR041373">
    <property type="entry name" value="RT_RNaseH"/>
</dbReference>
<evidence type="ECO:0000313" key="8">
    <source>
        <dbReference type="EMBL" id="KAA3470428.1"/>
    </source>
</evidence>
<dbReference type="OrthoDB" id="1000214at2759"/>
<dbReference type="InterPro" id="IPR043502">
    <property type="entry name" value="DNA/RNA_pol_sf"/>
</dbReference>
<evidence type="ECO:0000256" key="3">
    <source>
        <dbReference type="ARBA" id="ARBA00022722"/>
    </source>
</evidence>
<evidence type="ECO:0000313" key="9">
    <source>
        <dbReference type="Proteomes" id="UP000325315"/>
    </source>
</evidence>
<evidence type="ECO:0000256" key="1">
    <source>
        <dbReference type="ARBA" id="ARBA00022679"/>
    </source>
</evidence>
<accession>A0A5B6VMX2</accession>
<keyword evidence="9" id="KW-1185">Reference proteome</keyword>